<name>A0A804LAE9_MUSAM</name>
<protein>
    <submittedName>
        <fullName evidence="1">Uncharacterized protein</fullName>
    </submittedName>
</protein>
<reference evidence="1" key="1">
    <citation type="submission" date="2021-05" db="UniProtKB">
        <authorList>
            <consortium name="EnsemblPlants"/>
        </authorList>
    </citation>
    <scope>IDENTIFICATION</scope>
    <source>
        <strain evidence="1">subsp. malaccensis</strain>
    </source>
</reference>
<accession>A0A804LAE9</accession>
<evidence type="ECO:0000313" key="1">
    <source>
        <dbReference type="EnsemblPlants" id="Ma11_p21680.1"/>
    </source>
</evidence>
<organism evidence="1 2">
    <name type="scientific">Musa acuminata subsp. malaccensis</name>
    <name type="common">Wild banana</name>
    <name type="synonym">Musa malaccensis</name>
    <dbReference type="NCBI Taxonomy" id="214687"/>
    <lineage>
        <taxon>Eukaryota</taxon>
        <taxon>Viridiplantae</taxon>
        <taxon>Streptophyta</taxon>
        <taxon>Embryophyta</taxon>
        <taxon>Tracheophyta</taxon>
        <taxon>Spermatophyta</taxon>
        <taxon>Magnoliopsida</taxon>
        <taxon>Liliopsida</taxon>
        <taxon>Zingiberales</taxon>
        <taxon>Musaceae</taxon>
        <taxon>Musa</taxon>
    </lineage>
</organism>
<sequence>MFVDDLLFQVRTGAAQVEGGVHGLVSFEKKFF</sequence>
<dbReference type="Gramene" id="Ma11_t21680.1">
    <property type="protein sequence ID" value="Ma11_p21680.1"/>
    <property type="gene ID" value="Ma11_g21680"/>
</dbReference>
<dbReference type="InterPro" id="IPR013785">
    <property type="entry name" value="Aldolase_TIM"/>
</dbReference>
<dbReference type="Proteomes" id="UP000012960">
    <property type="component" value="Unplaced"/>
</dbReference>
<keyword evidence="2" id="KW-1185">Reference proteome</keyword>
<dbReference type="AlphaFoldDB" id="A0A804LAE9"/>
<dbReference type="InParanoid" id="A0A804LAE9"/>
<evidence type="ECO:0000313" key="2">
    <source>
        <dbReference type="Proteomes" id="UP000012960"/>
    </source>
</evidence>
<dbReference type="EnsemblPlants" id="Ma11_t21680.1">
    <property type="protein sequence ID" value="Ma11_p21680.1"/>
    <property type="gene ID" value="Ma11_g21680"/>
</dbReference>
<proteinExistence type="predicted"/>
<dbReference type="Gene3D" id="3.20.20.70">
    <property type="entry name" value="Aldolase class I"/>
    <property type="match status" value="1"/>
</dbReference>